<feature type="transmembrane region" description="Helical" evidence="1">
    <location>
        <begin position="12"/>
        <end position="35"/>
    </location>
</feature>
<gene>
    <name evidence="2" type="ORF">DYBT9275_03141</name>
</gene>
<keyword evidence="1" id="KW-0472">Membrane</keyword>
<feature type="transmembrane region" description="Helical" evidence="1">
    <location>
        <begin position="338"/>
        <end position="359"/>
    </location>
</feature>
<accession>A0A916N537</accession>
<keyword evidence="1" id="KW-1133">Transmembrane helix</keyword>
<dbReference type="InterPro" id="IPR005625">
    <property type="entry name" value="PepSY-ass_TM"/>
</dbReference>
<sequence>MKILKKINAWLHLWLGLASGIVVVIVSFTGCILVFESEIKDWYSAHLFAENPENKPMLPPSRLWQTARQAMPGKVIQSVWYHGEGRTAHFYLNSDSLVYVNPYNGNLVAIVDHEDFFDFILEGHTELWIHHEAGAGIVKYATLIFFVLLITGLILWWPKKWNRSHTDKSFKIKWKAKFKRVNYDLHNVLGFYSLLIALIISATGLIMGFSWFSKSVYWLSSGGETPAPSIRSFSDTTRFSQLAGLENVDKAWKKGTEEIGVYNKEAIIVSFPDEISEPISLCTDMINGSWRYVYLDQHTLEELPGTQPQIDKLNIADWIRRTNYALHVGSVGNLTTKILYFIASLISTSLPITGFYIWWEKERKKRKKRTKKLPGATKISL</sequence>
<keyword evidence="3" id="KW-1185">Reference proteome</keyword>
<dbReference type="Proteomes" id="UP000680038">
    <property type="component" value="Unassembled WGS sequence"/>
</dbReference>
<dbReference type="PANTHER" id="PTHR34219">
    <property type="entry name" value="IRON-REGULATED INNER MEMBRANE PROTEIN-RELATED"/>
    <property type="match status" value="1"/>
</dbReference>
<reference evidence="2" key="1">
    <citation type="submission" date="2021-04" db="EMBL/GenBank/DDBJ databases">
        <authorList>
            <person name="Rodrigo-Torres L."/>
            <person name="Arahal R. D."/>
            <person name="Lucena T."/>
        </authorList>
    </citation>
    <scope>NUCLEOTIDE SEQUENCE</scope>
    <source>
        <strain evidence="2">CECT 9275</strain>
    </source>
</reference>
<dbReference type="EMBL" id="CAJRAF010000002">
    <property type="protein sequence ID" value="CAG5003391.1"/>
    <property type="molecule type" value="Genomic_DNA"/>
</dbReference>
<keyword evidence="1" id="KW-0812">Transmembrane</keyword>
<evidence type="ECO:0000256" key="1">
    <source>
        <dbReference type="SAM" id="Phobius"/>
    </source>
</evidence>
<evidence type="ECO:0000313" key="2">
    <source>
        <dbReference type="EMBL" id="CAG5003391.1"/>
    </source>
</evidence>
<name>A0A916N537_9BACT</name>
<dbReference type="PROSITE" id="PS51257">
    <property type="entry name" value="PROKAR_LIPOPROTEIN"/>
    <property type="match status" value="1"/>
</dbReference>
<proteinExistence type="predicted"/>
<evidence type="ECO:0000313" key="3">
    <source>
        <dbReference type="Proteomes" id="UP000680038"/>
    </source>
</evidence>
<feature type="transmembrane region" description="Helical" evidence="1">
    <location>
        <begin position="137"/>
        <end position="157"/>
    </location>
</feature>
<comment type="caution">
    <text evidence="2">The sequence shown here is derived from an EMBL/GenBank/DDBJ whole genome shotgun (WGS) entry which is preliminary data.</text>
</comment>
<dbReference type="Pfam" id="PF03929">
    <property type="entry name" value="PepSY_TM"/>
    <property type="match status" value="1"/>
</dbReference>
<protein>
    <recommendedName>
        <fullName evidence="4">PepSY domain-containing protein</fullName>
    </recommendedName>
</protein>
<evidence type="ECO:0008006" key="4">
    <source>
        <dbReference type="Google" id="ProtNLM"/>
    </source>
</evidence>
<dbReference type="RefSeq" id="WP_215239680.1">
    <property type="nucleotide sequence ID" value="NZ_CAJRAF010000002.1"/>
</dbReference>
<dbReference type="PANTHER" id="PTHR34219:SF3">
    <property type="entry name" value="BLL7967 PROTEIN"/>
    <property type="match status" value="1"/>
</dbReference>
<feature type="transmembrane region" description="Helical" evidence="1">
    <location>
        <begin position="189"/>
        <end position="212"/>
    </location>
</feature>
<organism evidence="2 3">
    <name type="scientific">Dyadobacter helix</name>
    <dbReference type="NCBI Taxonomy" id="2822344"/>
    <lineage>
        <taxon>Bacteria</taxon>
        <taxon>Pseudomonadati</taxon>
        <taxon>Bacteroidota</taxon>
        <taxon>Cytophagia</taxon>
        <taxon>Cytophagales</taxon>
        <taxon>Spirosomataceae</taxon>
        <taxon>Dyadobacter</taxon>
    </lineage>
</organism>
<dbReference type="AlphaFoldDB" id="A0A916N537"/>